<gene>
    <name evidence="6" type="ORF">MNEG_1507</name>
</gene>
<evidence type="ECO:0000259" key="5">
    <source>
        <dbReference type="Pfam" id="PF01753"/>
    </source>
</evidence>
<proteinExistence type="predicted"/>
<dbReference type="GeneID" id="25732694"/>
<feature type="domain" description="MYND-type" evidence="5">
    <location>
        <begin position="366"/>
        <end position="398"/>
    </location>
</feature>
<dbReference type="Proteomes" id="UP000054498">
    <property type="component" value="Unassembled WGS sequence"/>
</dbReference>
<dbReference type="KEGG" id="mng:MNEG_1507"/>
<keyword evidence="7" id="KW-1185">Reference proteome</keyword>
<dbReference type="SUPFAM" id="SSF144232">
    <property type="entry name" value="HIT/MYND zinc finger-like"/>
    <property type="match status" value="1"/>
</dbReference>
<sequence length="416" mass="42824">METKIKRTLSHHSDRVREGDAISPAVFVQVMNSLVVRPGSASGERAVVGILLTYTSPVSRAYDSVRTPACAAAAAAAAVRADADAVVAGAYAAGGRGSGIDWLEARTRVLQLNRIVRETFCCGGNAVVPAAAAVMATPGAPEALLRAGLLPREALVQIDAPSSSPYSQEGDHFWTFVRLAQVFIDGEGDAAEGALQLDADGRAALAAWAAVQSRIAAPLVDVVCARLAGEPERADPAAVLAGLLLRRGDDPEAGTPLAAALDLAKHALAFLGRPARWAVAGGGVPAAAAASSQEMLMHEAAALCSASQAQDAEAAADLLWDVEAWAAREWAECGGGDSSSDCDGARDGARGGGAETARAEGTQGAEGARLHLCRGCRLAWFCSDKCYKGYWPAHKAACREEQARRAGQAAPKTGHG</sequence>
<protein>
    <recommendedName>
        <fullName evidence="5">MYND-type domain-containing protein</fullName>
    </recommendedName>
</protein>
<evidence type="ECO:0000256" key="2">
    <source>
        <dbReference type="ARBA" id="ARBA00022771"/>
    </source>
</evidence>
<evidence type="ECO:0000256" key="1">
    <source>
        <dbReference type="ARBA" id="ARBA00022723"/>
    </source>
</evidence>
<feature type="region of interest" description="Disordered" evidence="4">
    <location>
        <begin position="333"/>
        <end position="361"/>
    </location>
</feature>
<reference evidence="6 7" key="1">
    <citation type="journal article" date="2013" name="BMC Genomics">
        <title>Reconstruction of the lipid metabolism for the microalga Monoraphidium neglectum from its genome sequence reveals characteristics suitable for biofuel production.</title>
        <authorList>
            <person name="Bogen C."/>
            <person name="Al-Dilaimi A."/>
            <person name="Albersmeier A."/>
            <person name="Wichmann J."/>
            <person name="Grundmann M."/>
            <person name="Rupp O."/>
            <person name="Lauersen K.J."/>
            <person name="Blifernez-Klassen O."/>
            <person name="Kalinowski J."/>
            <person name="Goesmann A."/>
            <person name="Mussgnug J.H."/>
            <person name="Kruse O."/>
        </authorList>
    </citation>
    <scope>NUCLEOTIDE SEQUENCE [LARGE SCALE GENOMIC DNA]</scope>
    <source>
        <strain evidence="6 7">SAG 48.87</strain>
    </source>
</reference>
<evidence type="ECO:0000313" key="7">
    <source>
        <dbReference type="Proteomes" id="UP000054498"/>
    </source>
</evidence>
<dbReference type="Gene3D" id="6.10.140.2220">
    <property type="match status" value="1"/>
</dbReference>
<keyword evidence="1" id="KW-0479">Metal-binding</keyword>
<dbReference type="RefSeq" id="XP_013905466.1">
    <property type="nucleotide sequence ID" value="XM_014050012.1"/>
</dbReference>
<evidence type="ECO:0000256" key="4">
    <source>
        <dbReference type="SAM" id="MobiDB-lite"/>
    </source>
</evidence>
<keyword evidence="3" id="KW-0862">Zinc</keyword>
<dbReference type="AlphaFoldDB" id="A0A0D2N1Q9"/>
<dbReference type="InterPro" id="IPR002893">
    <property type="entry name" value="Znf_MYND"/>
</dbReference>
<evidence type="ECO:0000313" key="6">
    <source>
        <dbReference type="EMBL" id="KIZ06447.1"/>
    </source>
</evidence>
<keyword evidence="2" id="KW-0863">Zinc-finger</keyword>
<dbReference type="Pfam" id="PF01753">
    <property type="entry name" value="zf-MYND"/>
    <property type="match status" value="1"/>
</dbReference>
<evidence type="ECO:0000256" key="3">
    <source>
        <dbReference type="ARBA" id="ARBA00022833"/>
    </source>
</evidence>
<accession>A0A0D2N1Q9</accession>
<organism evidence="6 7">
    <name type="scientific">Monoraphidium neglectum</name>
    <dbReference type="NCBI Taxonomy" id="145388"/>
    <lineage>
        <taxon>Eukaryota</taxon>
        <taxon>Viridiplantae</taxon>
        <taxon>Chlorophyta</taxon>
        <taxon>core chlorophytes</taxon>
        <taxon>Chlorophyceae</taxon>
        <taxon>CS clade</taxon>
        <taxon>Sphaeropleales</taxon>
        <taxon>Selenastraceae</taxon>
        <taxon>Monoraphidium</taxon>
    </lineage>
</organism>
<dbReference type="GO" id="GO:0008270">
    <property type="term" value="F:zinc ion binding"/>
    <property type="evidence" value="ECO:0007669"/>
    <property type="project" value="UniProtKB-KW"/>
</dbReference>
<dbReference type="EMBL" id="KK100371">
    <property type="protein sequence ID" value="KIZ06447.1"/>
    <property type="molecule type" value="Genomic_DNA"/>
</dbReference>
<name>A0A0D2N1Q9_9CHLO</name>